<dbReference type="InterPro" id="IPR006135">
    <property type="entry name" value="T3SS_substrate_exporter"/>
</dbReference>
<feature type="compositionally biased region" description="Basic and acidic residues" evidence="2">
    <location>
        <begin position="13"/>
        <end position="22"/>
    </location>
</feature>
<protein>
    <recommendedName>
        <fullName evidence="5">Flagellar biosynthesis protein FlhB</fullName>
    </recommendedName>
</protein>
<evidence type="ECO:0000256" key="1">
    <source>
        <dbReference type="ARBA" id="ARBA00010690"/>
    </source>
</evidence>
<evidence type="ECO:0000256" key="2">
    <source>
        <dbReference type="SAM" id="MobiDB-lite"/>
    </source>
</evidence>
<dbReference type="PANTHER" id="PTHR30531:SF12">
    <property type="entry name" value="FLAGELLAR BIOSYNTHETIC PROTEIN FLHB"/>
    <property type="match status" value="1"/>
</dbReference>
<reference evidence="3 4" key="1">
    <citation type="submission" date="2017-08" db="EMBL/GenBank/DDBJ databases">
        <title>Infants hospitalized years apart are colonized by the same room-sourced microbial strains.</title>
        <authorList>
            <person name="Brooks B."/>
            <person name="Olm M.R."/>
            <person name="Firek B.A."/>
            <person name="Baker R."/>
            <person name="Thomas B.C."/>
            <person name="Morowitz M.J."/>
            <person name="Banfield J.F."/>
        </authorList>
    </citation>
    <scope>NUCLEOTIDE SEQUENCE [LARGE SCALE GENOMIC DNA]</scope>
    <source>
        <strain evidence="3">S2_005_002_R2_29</strain>
    </source>
</reference>
<dbReference type="Pfam" id="PF01312">
    <property type="entry name" value="Bac_export_2"/>
    <property type="match status" value="1"/>
</dbReference>
<organism evidence="3 4">
    <name type="scientific">Micavibrio aeruginosavorus</name>
    <dbReference type="NCBI Taxonomy" id="349221"/>
    <lineage>
        <taxon>Bacteria</taxon>
        <taxon>Pseudomonadati</taxon>
        <taxon>Bdellovibrionota</taxon>
        <taxon>Bdellovibrionia</taxon>
        <taxon>Bdellovibrionales</taxon>
        <taxon>Pseudobdellovibrionaceae</taxon>
        <taxon>Micavibrio</taxon>
    </lineage>
</organism>
<name>A0A2W5N5N7_9BACT</name>
<dbReference type="SUPFAM" id="SSF160544">
    <property type="entry name" value="EscU C-terminal domain-like"/>
    <property type="match status" value="1"/>
</dbReference>
<sequence length="126" mass="13904">MPVADTPENDPDDPIKPLNLKEKKGRQTAVAIKDRTKDREVPQVIAAGRGILAEKIMQLAFENGIKVKEDAPLAEMLAAVEIDSPIPSEAFMAIAEILYYVYRANGEPNPFDAVLRDAMDEQNKTP</sequence>
<dbReference type="EMBL" id="QFQB01000005">
    <property type="protein sequence ID" value="PZQ48454.1"/>
    <property type="molecule type" value="Genomic_DNA"/>
</dbReference>
<evidence type="ECO:0000313" key="3">
    <source>
        <dbReference type="EMBL" id="PZQ48454.1"/>
    </source>
</evidence>
<feature type="region of interest" description="Disordered" evidence="2">
    <location>
        <begin position="1"/>
        <end position="35"/>
    </location>
</feature>
<dbReference type="Proteomes" id="UP000249417">
    <property type="component" value="Unassembled WGS sequence"/>
</dbReference>
<dbReference type="GO" id="GO:0009306">
    <property type="term" value="P:protein secretion"/>
    <property type="evidence" value="ECO:0007669"/>
    <property type="project" value="InterPro"/>
</dbReference>
<evidence type="ECO:0008006" key="5">
    <source>
        <dbReference type="Google" id="ProtNLM"/>
    </source>
</evidence>
<accession>A0A2W5N5N7</accession>
<dbReference type="InterPro" id="IPR029025">
    <property type="entry name" value="T3SS_substrate_exporter_C"/>
</dbReference>
<dbReference type="GO" id="GO:0005886">
    <property type="term" value="C:plasma membrane"/>
    <property type="evidence" value="ECO:0007669"/>
    <property type="project" value="TreeGrafter"/>
</dbReference>
<dbReference type="AlphaFoldDB" id="A0A2W5N5N7"/>
<proteinExistence type="inferred from homology"/>
<gene>
    <name evidence="3" type="ORF">DI551_01500</name>
</gene>
<dbReference type="Gene3D" id="3.40.1690.10">
    <property type="entry name" value="secretion proteins EscU"/>
    <property type="match status" value="1"/>
</dbReference>
<comment type="similarity">
    <text evidence="1">Belongs to the type III secretion exporter family.</text>
</comment>
<evidence type="ECO:0000313" key="4">
    <source>
        <dbReference type="Proteomes" id="UP000249417"/>
    </source>
</evidence>
<comment type="caution">
    <text evidence="3">The sequence shown here is derived from an EMBL/GenBank/DDBJ whole genome shotgun (WGS) entry which is preliminary data.</text>
</comment>
<dbReference type="PANTHER" id="PTHR30531">
    <property type="entry name" value="FLAGELLAR BIOSYNTHETIC PROTEIN FLHB"/>
    <property type="match status" value="1"/>
</dbReference>